<evidence type="ECO:0000313" key="2">
    <source>
        <dbReference type="Proteomes" id="UP000583929"/>
    </source>
</evidence>
<evidence type="ECO:0000313" key="1">
    <source>
        <dbReference type="EMBL" id="KAF4379482.1"/>
    </source>
</evidence>
<dbReference type="Gene3D" id="3.90.1010.10">
    <property type="match status" value="1"/>
</dbReference>
<dbReference type="EMBL" id="JAATIQ010000129">
    <property type="protein sequence ID" value="KAF4379482.1"/>
    <property type="molecule type" value="Genomic_DNA"/>
</dbReference>
<comment type="caution">
    <text evidence="1">The sequence shown here is derived from an EMBL/GenBank/DDBJ whole genome shotgun (WGS) entry which is preliminary data.</text>
</comment>
<gene>
    <name evidence="1" type="ORF">G4B88_024930</name>
</gene>
<dbReference type="AlphaFoldDB" id="A0A7J6G9K6"/>
<name>A0A7J6G9K6_CANSA</name>
<sequence length="119" mass="13174">MDRNSPAPSLPFYHYRPLTSSRLSFRGWSSSSSRFQNPSTGSSGCCNMRLFFRSLMTRPGLTPTESWAAPLSDSKITGGFCYCLVSILDGAAPEEVLTMKRFGGFERGVAWWAAVEYLA</sequence>
<proteinExistence type="predicted"/>
<protein>
    <submittedName>
        <fullName evidence="1">Uncharacterized protein</fullName>
    </submittedName>
</protein>
<reference evidence="1 2" key="1">
    <citation type="journal article" date="2020" name="bioRxiv">
        <title>Sequence and annotation of 42 cannabis genomes reveals extensive copy number variation in cannabinoid synthesis and pathogen resistance genes.</title>
        <authorList>
            <person name="Mckernan K.J."/>
            <person name="Helbert Y."/>
            <person name="Kane L.T."/>
            <person name="Ebling H."/>
            <person name="Zhang L."/>
            <person name="Liu B."/>
            <person name="Eaton Z."/>
            <person name="Mclaughlin S."/>
            <person name="Kingan S."/>
            <person name="Baybayan P."/>
            <person name="Concepcion G."/>
            <person name="Jordan M."/>
            <person name="Riva A."/>
            <person name="Barbazuk W."/>
            <person name="Harkins T."/>
        </authorList>
    </citation>
    <scope>NUCLEOTIDE SEQUENCE [LARGE SCALE GENOMIC DNA]</scope>
    <source>
        <strain evidence="2">cv. Jamaican Lion 4</strain>
        <tissue evidence="1">Leaf</tissue>
    </source>
</reference>
<dbReference type="Proteomes" id="UP000583929">
    <property type="component" value="Unassembled WGS sequence"/>
</dbReference>
<keyword evidence="2" id="KW-1185">Reference proteome</keyword>
<organism evidence="1 2">
    <name type="scientific">Cannabis sativa</name>
    <name type="common">Hemp</name>
    <name type="synonym">Marijuana</name>
    <dbReference type="NCBI Taxonomy" id="3483"/>
    <lineage>
        <taxon>Eukaryota</taxon>
        <taxon>Viridiplantae</taxon>
        <taxon>Streptophyta</taxon>
        <taxon>Embryophyta</taxon>
        <taxon>Tracheophyta</taxon>
        <taxon>Spermatophyta</taxon>
        <taxon>Magnoliopsida</taxon>
        <taxon>eudicotyledons</taxon>
        <taxon>Gunneridae</taxon>
        <taxon>Pentapetalae</taxon>
        <taxon>rosids</taxon>
        <taxon>fabids</taxon>
        <taxon>Rosales</taxon>
        <taxon>Cannabaceae</taxon>
        <taxon>Cannabis</taxon>
    </lineage>
</organism>
<accession>A0A7J6G9K6</accession>